<evidence type="ECO:0000313" key="3">
    <source>
        <dbReference type="EMBL" id="SEF63864.1"/>
    </source>
</evidence>
<protein>
    <submittedName>
        <fullName evidence="3">Uncharacterized protein</fullName>
    </submittedName>
</protein>
<name>A0A1H5TM67_9VIBR</name>
<dbReference type="RefSeq" id="WP_103878911.1">
    <property type="nucleotide sequence ID" value="NZ_FNVG01000002.1"/>
</dbReference>
<proteinExistence type="predicted"/>
<dbReference type="Proteomes" id="UP000236721">
    <property type="component" value="Unassembled WGS sequence"/>
</dbReference>
<accession>A0A1H5TM67</accession>
<dbReference type="OrthoDB" id="277040at2"/>
<keyword evidence="1" id="KW-1133">Transmembrane helix</keyword>
<feature type="transmembrane region" description="Helical" evidence="1">
    <location>
        <begin position="399"/>
        <end position="418"/>
    </location>
</feature>
<evidence type="ECO:0000256" key="2">
    <source>
        <dbReference type="SAM" id="SignalP"/>
    </source>
</evidence>
<dbReference type="EMBL" id="FNVG01000002">
    <property type="protein sequence ID" value="SEF63864.1"/>
    <property type="molecule type" value="Genomic_DNA"/>
</dbReference>
<feature type="chain" id="PRO_5009285187" evidence="2">
    <location>
        <begin position="26"/>
        <end position="612"/>
    </location>
</feature>
<sequence length="612" mass="69889">MISHFQYLTRVLCVLCLFTSFTTEADWINLSGAETSRNIAEFIVEDNQVRVKLEIYLGDLALFDDLMPDKFLKVPALDSERSRLDRFSTKGLIILGQNGSPLRAESVIIEPRIRIDRQSAYIGMINPITQQRVSGAPADKRVMYAELVYPFEGNPKKLTIIPPSTEEGMTLANIGFIVYHKSVPVIDFRYLSSAATLNLNWEDPWYSKFDNVNLKRHHQSALMSYLYVEPYEVRHEILTRVKDMENWMDLGLRGAVYIEADELDGLRQRVGQYLLNKNPVLIDGKSLTAILDRTSFVQVSINGLVPMENQQRIEISSAMLGIIITYLTDELPKEVTVEWKLFSENIAQIPTTTIDPAGPLVGYITQDYNVQKWTNFLKKYSPPNSSEVHLNNTLKPIEFNWSIPVAIVIFIPLAIFAFNKRKDISYIIIISTLNCSLLVIGFLISPYTRVSIERPAHFVFNISNDETKIILHSLLKNIYRAFDFRDEKVVYEKLAISVEGDLLTDLYLQNRRSFAIKQAGGAQARVKNVELIEAITKRDSIHNQSYVVDAKWIATGEVGHWGHTHIRSNFYDAKITLGVFGDSWKIIDFELLEERRVNPGKELGLQERGNND</sequence>
<dbReference type="AlphaFoldDB" id="A0A1H5TM67"/>
<reference evidence="4" key="1">
    <citation type="submission" date="2016-10" db="EMBL/GenBank/DDBJ databases">
        <authorList>
            <person name="Varghese N."/>
            <person name="Submissions S."/>
        </authorList>
    </citation>
    <scope>NUCLEOTIDE SEQUENCE [LARGE SCALE GENOMIC DNA]</scope>
    <source>
        <strain evidence="4">CGMCC 1.7062</strain>
    </source>
</reference>
<gene>
    <name evidence="3" type="ORF">SAMN04488244_102314</name>
</gene>
<keyword evidence="1" id="KW-0812">Transmembrane</keyword>
<evidence type="ECO:0000313" key="4">
    <source>
        <dbReference type="Proteomes" id="UP000236721"/>
    </source>
</evidence>
<organism evidence="3 4">
    <name type="scientific">Vibrio hangzhouensis</name>
    <dbReference type="NCBI Taxonomy" id="462991"/>
    <lineage>
        <taxon>Bacteria</taxon>
        <taxon>Pseudomonadati</taxon>
        <taxon>Pseudomonadota</taxon>
        <taxon>Gammaproteobacteria</taxon>
        <taxon>Vibrionales</taxon>
        <taxon>Vibrionaceae</taxon>
        <taxon>Vibrio</taxon>
    </lineage>
</organism>
<feature type="signal peptide" evidence="2">
    <location>
        <begin position="1"/>
        <end position="25"/>
    </location>
</feature>
<keyword evidence="2" id="KW-0732">Signal</keyword>
<feature type="transmembrane region" description="Helical" evidence="1">
    <location>
        <begin position="425"/>
        <end position="444"/>
    </location>
</feature>
<keyword evidence="4" id="KW-1185">Reference proteome</keyword>
<keyword evidence="1" id="KW-0472">Membrane</keyword>
<evidence type="ECO:0000256" key="1">
    <source>
        <dbReference type="SAM" id="Phobius"/>
    </source>
</evidence>